<feature type="compositionally biased region" description="Pro residues" evidence="1">
    <location>
        <begin position="442"/>
        <end position="453"/>
    </location>
</feature>
<feature type="region of interest" description="Disordered" evidence="1">
    <location>
        <begin position="400"/>
        <end position="491"/>
    </location>
</feature>
<feature type="compositionally biased region" description="Basic residues" evidence="1">
    <location>
        <begin position="91"/>
        <end position="100"/>
    </location>
</feature>
<gene>
    <name evidence="3" type="ORF">PAPYR_1327</name>
</gene>
<feature type="region of interest" description="Disordered" evidence="1">
    <location>
        <begin position="202"/>
        <end position="277"/>
    </location>
</feature>
<feature type="compositionally biased region" description="Pro residues" evidence="1">
    <location>
        <begin position="114"/>
        <end position="130"/>
    </location>
</feature>
<feature type="region of interest" description="Disordered" evidence="1">
    <location>
        <begin position="53"/>
        <end position="144"/>
    </location>
</feature>
<dbReference type="InterPro" id="IPR025789">
    <property type="entry name" value="DOT1_dom"/>
</dbReference>
<proteinExistence type="predicted"/>
<dbReference type="Gene3D" id="3.40.50.150">
    <property type="entry name" value="Vaccinia Virus protein VP39"/>
    <property type="match status" value="1"/>
</dbReference>
<comment type="caution">
    <text evidence="3">The sequence shown here is derived from an EMBL/GenBank/DDBJ whole genome shotgun (WGS) entry which is preliminary data.</text>
</comment>
<keyword evidence="4" id="KW-1185">Reference proteome</keyword>
<evidence type="ECO:0000259" key="2">
    <source>
        <dbReference type="Pfam" id="PF08123"/>
    </source>
</evidence>
<feature type="region of interest" description="Disordered" evidence="1">
    <location>
        <begin position="596"/>
        <end position="626"/>
    </location>
</feature>
<name>A0ABQ8USN8_9EUKA</name>
<evidence type="ECO:0000256" key="1">
    <source>
        <dbReference type="SAM" id="MobiDB-lite"/>
    </source>
</evidence>
<feature type="compositionally biased region" description="Low complexity" evidence="1">
    <location>
        <begin position="412"/>
        <end position="424"/>
    </location>
</feature>
<sequence length="626" mass="66064">MASSSPLPCSVPGKIKQVKVSPLIKMMYKLINQAADSAGLGGAMDLSTLKGDGISILRPTDPEHPHPTRRQTRNSGLTPPPSPIPRGSPVKPHHHHHHSPKIQTSADVPAVTSPLPPTETIPPTPTPASPPAQRCVPGHRKSHPERCVADPFAWLSPATQLAPDATSSPLPPDAPPGRSRGLRELASLCPTDLIGNLELERQKARRAASTTPAEPSDSEPLKRPRRAKKTAPRSPAPPSPSPSPSTLPSPAVAVGSPRPRSGTPATQDVGANSIGYGEQTQGSCQKMLDQLMRLPEPYRLGPQSCFLDIGSGLGKVVFHAALVCAPRRSVGIEIVQKRHDFARALMDMVAELIFCGTGGLEGQYTVNPLTASTRPRRRPPASPAAVPPAVSVAASPAALPAASPAAPPAPAPAESSPRPVPASSLPQESITLMGLGTFPLSTPAPRPSSPPACSPTTGPASPPLPAPTAATTSAPTTSPAPTPDGTCSSSAEQEALVARFRAATELFAGDATDFLAKSAPDAFTHIYLFDKVFAPETYAHLCPVLRRMRFRVLVSFKDPRYIRKWGLRLRAIQKVFVHTTGGQSFTGWVYVPLGSGEREAERDEEDDEDDEEGSEGEDGDEDDEEN</sequence>
<dbReference type="Pfam" id="PF08123">
    <property type="entry name" value="DOT1"/>
    <property type="match status" value="1"/>
</dbReference>
<reference evidence="3" key="1">
    <citation type="journal article" date="2022" name="bioRxiv">
        <title>Genomics of Preaxostyla Flagellates Illuminates Evolutionary Transitions and the Path Towards Mitochondrial Loss.</title>
        <authorList>
            <person name="Novak L.V.F."/>
            <person name="Treitli S.C."/>
            <person name="Pyrih J."/>
            <person name="Halakuc P."/>
            <person name="Pipaliya S.V."/>
            <person name="Vacek V."/>
            <person name="Brzon O."/>
            <person name="Soukal P."/>
            <person name="Eme L."/>
            <person name="Dacks J.B."/>
            <person name="Karnkowska A."/>
            <person name="Elias M."/>
            <person name="Hampl V."/>
        </authorList>
    </citation>
    <scope>NUCLEOTIDE SEQUENCE</scope>
    <source>
        <strain evidence="3">RCP-MX</strain>
    </source>
</reference>
<evidence type="ECO:0000313" key="4">
    <source>
        <dbReference type="Proteomes" id="UP001141327"/>
    </source>
</evidence>
<dbReference type="EMBL" id="JAPMOS010000004">
    <property type="protein sequence ID" value="KAJ4462147.1"/>
    <property type="molecule type" value="Genomic_DNA"/>
</dbReference>
<feature type="compositionally biased region" description="Acidic residues" evidence="1">
    <location>
        <begin position="602"/>
        <end position="626"/>
    </location>
</feature>
<protein>
    <recommendedName>
        <fullName evidence="2">DOT1 domain-containing protein</fullName>
    </recommendedName>
</protein>
<feature type="compositionally biased region" description="Pro residues" evidence="1">
    <location>
        <begin position="234"/>
        <end position="247"/>
    </location>
</feature>
<dbReference type="SUPFAM" id="SSF53335">
    <property type="entry name" value="S-adenosyl-L-methionine-dependent methyltransferases"/>
    <property type="match status" value="1"/>
</dbReference>
<evidence type="ECO:0000313" key="3">
    <source>
        <dbReference type="EMBL" id="KAJ4462147.1"/>
    </source>
</evidence>
<dbReference type="InterPro" id="IPR029063">
    <property type="entry name" value="SAM-dependent_MTases_sf"/>
</dbReference>
<feature type="region of interest" description="Disordered" evidence="1">
    <location>
        <begin position="161"/>
        <end position="182"/>
    </location>
</feature>
<organism evidence="3 4">
    <name type="scientific">Paratrimastix pyriformis</name>
    <dbReference type="NCBI Taxonomy" id="342808"/>
    <lineage>
        <taxon>Eukaryota</taxon>
        <taxon>Metamonada</taxon>
        <taxon>Preaxostyla</taxon>
        <taxon>Paratrimastigidae</taxon>
        <taxon>Paratrimastix</taxon>
    </lineage>
</organism>
<dbReference type="Proteomes" id="UP001141327">
    <property type="component" value="Unassembled WGS sequence"/>
</dbReference>
<accession>A0ABQ8USN8</accession>
<feature type="domain" description="DOT1" evidence="2">
    <location>
        <begin position="276"/>
        <end position="350"/>
    </location>
</feature>
<feature type="compositionally biased region" description="Low complexity" evidence="1">
    <location>
        <begin position="467"/>
        <end position="479"/>
    </location>
</feature>